<proteinExistence type="predicted"/>
<dbReference type="AlphaFoldDB" id="A0A5K3EFY4"/>
<evidence type="ECO:0000313" key="1">
    <source>
        <dbReference type="WBParaSite" id="MCU_000250-RB"/>
    </source>
</evidence>
<accession>A0A5K3EFY4</accession>
<protein>
    <submittedName>
        <fullName evidence="1">ECR1_N domain-containing protein</fullName>
    </submittedName>
</protein>
<name>A0A5K3EFY4_MESCO</name>
<organism evidence="1">
    <name type="scientific">Mesocestoides corti</name>
    <name type="common">Flatworm</name>
    <dbReference type="NCBI Taxonomy" id="53468"/>
    <lineage>
        <taxon>Eukaryota</taxon>
        <taxon>Metazoa</taxon>
        <taxon>Spiralia</taxon>
        <taxon>Lophotrochozoa</taxon>
        <taxon>Platyhelminthes</taxon>
        <taxon>Cestoda</taxon>
        <taxon>Eucestoda</taxon>
        <taxon>Cyclophyllidea</taxon>
        <taxon>Mesocestoididae</taxon>
        <taxon>Mesocestoides</taxon>
    </lineage>
</organism>
<sequence length="78" mass="8399">MVEHDLSHGYVADVTVEDTAIVAPGRLIRMIAASSVASVATMHTTVVVADRPDAPGRGTLALRAADRKNYDQTHCRRL</sequence>
<reference evidence="1" key="1">
    <citation type="submission" date="2019-11" db="UniProtKB">
        <authorList>
            <consortium name="WormBaseParasite"/>
        </authorList>
    </citation>
    <scope>IDENTIFICATION</scope>
</reference>
<dbReference type="WBParaSite" id="MCU_000250-RB">
    <property type="protein sequence ID" value="MCU_000250-RB"/>
    <property type="gene ID" value="MCU_000250"/>
</dbReference>